<dbReference type="PROSITE" id="PS50048">
    <property type="entry name" value="ZN2_CY6_FUNGAL_2"/>
    <property type="match status" value="1"/>
</dbReference>
<evidence type="ECO:0000256" key="2">
    <source>
        <dbReference type="ARBA" id="ARBA00023015"/>
    </source>
</evidence>
<keyword evidence="4" id="KW-0804">Transcription</keyword>
<feature type="region of interest" description="Disordered" evidence="6">
    <location>
        <begin position="688"/>
        <end position="721"/>
    </location>
</feature>
<feature type="compositionally biased region" description="Basic and acidic residues" evidence="6">
    <location>
        <begin position="190"/>
        <end position="199"/>
    </location>
</feature>
<dbReference type="GO" id="GO:0008270">
    <property type="term" value="F:zinc ion binding"/>
    <property type="evidence" value="ECO:0007669"/>
    <property type="project" value="InterPro"/>
</dbReference>
<evidence type="ECO:0000256" key="6">
    <source>
        <dbReference type="SAM" id="MobiDB-lite"/>
    </source>
</evidence>
<dbReference type="RefSeq" id="XP_062624178.1">
    <property type="nucleotide sequence ID" value="XM_062768195.1"/>
</dbReference>
<feature type="compositionally biased region" description="Low complexity" evidence="6">
    <location>
        <begin position="234"/>
        <end position="253"/>
    </location>
</feature>
<reference evidence="8" key="1">
    <citation type="submission" date="2023-10" db="EMBL/GenBank/DDBJ databases">
        <authorList>
            <person name="Noh H."/>
        </authorList>
    </citation>
    <scope>NUCLEOTIDE SEQUENCE</scope>
    <source>
        <strain evidence="8">DUCC4014</strain>
    </source>
</reference>
<feature type="region of interest" description="Disordered" evidence="6">
    <location>
        <begin position="99"/>
        <end position="263"/>
    </location>
</feature>
<dbReference type="PROSITE" id="PS00463">
    <property type="entry name" value="ZN2_CY6_FUNGAL_1"/>
    <property type="match status" value="1"/>
</dbReference>
<dbReference type="GO" id="GO:0000981">
    <property type="term" value="F:DNA-binding transcription factor activity, RNA polymerase II-specific"/>
    <property type="evidence" value="ECO:0007669"/>
    <property type="project" value="InterPro"/>
</dbReference>
<dbReference type="EMBL" id="CP086714">
    <property type="protein sequence ID" value="WOO78146.1"/>
    <property type="molecule type" value="Genomic_DNA"/>
</dbReference>
<keyword evidence="2" id="KW-0805">Transcription regulation</keyword>
<dbReference type="GO" id="GO:0000976">
    <property type="term" value="F:transcription cis-regulatory region binding"/>
    <property type="evidence" value="ECO:0007669"/>
    <property type="project" value="TreeGrafter"/>
</dbReference>
<dbReference type="InterPro" id="IPR036864">
    <property type="entry name" value="Zn2-C6_fun-type_DNA-bd_sf"/>
</dbReference>
<evidence type="ECO:0000256" key="5">
    <source>
        <dbReference type="ARBA" id="ARBA00023242"/>
    </source>
</evidence>
<evidence type="ECO:0000256" key="4">
    <source>
        <dbReference type="ARBA" id="ARBA00023163"/>
    </source>
</evidence>
<evidence type="ECO:0000313" key="8">
    <source>
        <dbReference type="EMBL" id="WOO78146.1"/>
    </source>
</evidence>
<dbReference type="GeneID" id="87804952"/>
<dbReference type="InterPro" id="IPR051089">
    <property type="entry name" value="prtT"/>
</dbReference>
<dbReference type="SUPFAM" id="SSF57701">
    <property type="entry name" value="Zn2/Cys6 DNA-binding domain"/>
    <property type="match status" value="1"/>
</dbReference>
<dbReference type="Pfam" id="PF00172">
    <property type="entry name" value="Zn_clus"/>
    <property type="match status" value="1"/>
</dbReference>
<feature type="domain" description="Zn(2)-C6 fungal-type" evidence="7">
    <location>
        <begin position="22"/>
        <end position="53"/>
    </location>
</feature>
<dbReference type="SMART" id="SM00066">
    <property type="entry name" value="GAL4"/>
    <property type="match status" value="1"/>
</dbReference>
<evidence type="ECO:0000313" key="9">
    <source>
        <dbReference type="Proteomes" id="UP000827549"/>
    </source>
</evidence>
<organism evidence="8 9">
    <name type="scientific">Vanrija pseudolonga</name>
    <dbReference type="NCBI Taxonomy" id="143232"/>
    <lineage>
        <taxon>Eukaryota</taxon>
        <taxon>Fungi</taxon>
        <taxon>Dikarya</taxon>
        <taxon>Basidiomycota</taxon>
        <taxon>Agaricomycotina</taxon>
        <taxon>Tremellomycetes</taxon>
        <taxon>Trichosporonales</taxon>
        <taxon>Trichosporonaceae</taxon>
        <taxon>Vanrija</taxon>
    </lineage>
</organism>
<proteinExistence type="predicted"/>
<feature type="compositionally biased region" description="Basic and acidic residues" evidence="6">
    <location>
        <begin position="128"/>
        <end position="141"/>
    </location>
</feature>
<dbReference type="Gene3D" id="4.10.240.10">
    <property type="entry name" value="Zn(2)-C6 fungal-type DNA-binding domain"/>
    <property type="match status" value="1"/>
</dbReference>
<name>A0AAF1BFJ4_9TREE</name>
<comment type="subcellular location">
    <subcellularLocation>
        <location evidence="1">Nucleus</location>
    </subcellularLocation>
</comment>
<dbReference type="CDD" id="cd12148">
    <property type="entry name" value="fungal_TF_MHR"/>
    <property type="match status" value="1"/>
</dbReference>
<accession>A0AAF1BFJ4</accession>
<dbReference type="Proteomes" id="UP000827549">
    <property type="component" value="Chromosome 1"/>
</dbReference>
<keyword evidence="5" id="KW-0539">Nucleus</keyword>
<dbReference type="AlphaFoldDB" id="A0AAF1BFJ4"/>
<protein>
    <recommendedName>
        <fullName evidence="7">Zn(2)-C6 fungal-type domain-containing protein</fullName>
    </recommendedName>
</protein>
<gene>
    <name evidence="8" type="ORF">LOC62_01G001697</name>
</gene>
<evidence type="ECO:0000259" key="7">
    <source>
        <dbReference type="PROSITE" id="PS50048"/>
    </source>
</evidence>
<dbReference type="PANTHER" id="PTHR31845:SF17">
    <property type="entry name" value="ZN(II)2CYS6 TRANSCRIPTION FACTOR (EUROFUNG)"/>
    <property type="match status" value="1"/>
</dbReference>
<dbReference type="CDD" id="cd00067">
    <property type="entry name" value="GAL4"/>
    <property type="match status" value="1"/>
</dbReference>
<dbReference type="PANTHER" id="PTHR31845">
    <property type="entry name" value="FINGER DOMAIN PROTEIN, PUTATIVE-RELATED"/>
    <property type="match status" value="1"/>
</dbReference>
<evidence type="ECO:0000256" key="3">
    <source>
        <dbReference type="ARBA" id="ARBA00023125"/>
    </source>
</evidence>
<sequence length="824" mass="90773">MSAEESQSAGSDHRPGTGLSRACDACRRMKIRCVDRADPPCRRCRTTGSKCEFTLESYPSPYRIKTNQARVIQIEQRMDNVEKVVRSMEGMMRRFVESQVGKSTGSASPASVRPPTTLDDWVLSAESSRVDEDLGSTRDNHEETEDPVGGSVGIQHAGDPEDSRSGSGTSRDEDDYLFEASTGAPFKGLLYRDERERERAKRRRARGNEGNDSDSEVEAPVRKRRGSLSLVGGSQRLSSTKQSQSLLTSLGGRPVASGGSGRLQDFLDRAEPSAETVSDPIELGFCTEEQGRHLLDLYYQGAHAFLPVFDPVTDTWESLRSRSPFCVTTILMAGQIAASGSEQALSLRPDLREKLVAHAESIARDTLFSSVANIESVQAMVILSNWGDTAWRPGNHLLNLALDMDLHLCLPRLVQGGMGGGKSGAELERERPLVAGARLWLATCKTHTELCFNYGRPILVDIEEIVRLGRVFLSHPLSNRDDSRCVTLCESFSIRQPINRALRQGVKGRPLDNLMSTALKKLEEWERYWLDYYSSMGLADDDFLVTELITIKNYAMMQVSVAFLSEVKSKRDIDLLPASRREVIVSAVRASARLLARAARGAENSKIRHGNRNVRLGLAHAARYLIRMASLIPESINLREAAKDVELLADQLGRCTSPFRYSLTPVPDFYFSQFLHHVVVEARRKRQLPPASALPSRHPSPGLEVAPLPEPVESVKTCDSTESTTTSRLDFDFGIADNIFASEDWMSIVGGVGANDQPMLDPGNAFPFLPLELSRFPPSDVSEMVDHSELLLSFGQNDTGAVSGGGEPAQPAGFWPVTYNSNAL</sequence>
<dbReference type="InterPro" id="IPR001138">
    <property type="entry name" value="Zn2Cys6_DnaBD"/>
</dbReference>
<feature type="compositionally biased region" description="Polar residues" evidence="6">
    <location>
        <begin position="100"/>
        <end position="109"/>
    </location>
</feature>
<dbReference type="GO" id="GO:0005634">
    <property type="term" value="C:nucleus"/>
    <property type="evidence" value="ECO:0007669"/>
    <property type="project" value="UniProtKB-SubCell"/>
</dbReference>
<keyword evidence="3" id="KW-0238">DNA-binding</keyword>
<evidence type="ECO:0000256" key="1">
    <source>
        <dbReference type="ARBA" id="ARBA00004123"/>
    </source>
</evidence>
<keyword evidence="9" id="KW-1185">Reference proteome</keyword>